<gene>
    <name evidence="1" type="ORF">PsorP6_008308</name>
</gene>
<reference evidence="1 2" key="1">
    <citation type="journal article" date="2022" name="bioRxiv">
        <title>The genome of the oomycete Peronosclerospora sorghi, a cosmopolitan pathogen of maize and sorghum, is inflated with dispersed pseudogenes.</title>
        <authorList>
            <person name="Fletcher K."/>
            <person name="Martin F."/>
            <person name="Isakeit T."/>
            <person name="Cavanaugh K."/>
            <person name="Magill C."/>
            <person name="Michelmore R."/>
        </authorList>
    </citation>
    <scope>NUCLEOTIDE SEQUENCE [LARGE SCALE GENOMIC DNA]</scope>
    <source>
        <strain evidence="1">P6</strain>
    </source>
</reference>
<evidence type="ECO:0000313" key="2">
    <source>
        <dbReference type="Proteomes" id="UP001163321"/>
    </source>
</evidence>
<comment type="caution">
    <text evidence="1">The sequence shown here is derived from an EMBL/GenBank/DDBJ whole genome shotgun (WGS) entry which is preliminary data.</text>
</comment>
<dbReference type="Proteomes" id="UP001163321">
    <property type="component" value="Chromosome 3"/>
</dbReference>
<proteinExistence type="predicted"/>
<accession>A0ACC0WBB2</accession>
<keyword evidence="2" id="KW-1185">Reference proteome</keyword>
<organism evidence="1 2">
    <name type="scientific">Peronosclerospora sorghi</name>
    <dbReference type="NCBI Taxonomy" id="230839"/>
    <lineage>
        <taxon>Eukaryota</taxon>
        <taxon>Sar</taxon>
        <taxon>Stramenopiles</taxon>
        <taxon>Oomycota</taxon>
        <taxon>Peronosporomycetes</taxon>
        <taxon>Peronosporales</taxon>
        <taxon>Peronosporaceae</taxon>
        <taxon>Peronosclerospora</taxon>
    </lineage>
</organism>
<sequence>MSYNNTHGPDQSCIQPSSPQYFHHSEYFIPYAVPVSASPMAPPPDLDYMRPQTWRNLPQQQDRARNTTSADQSPIYEMDQPHRCCSRDTRLSCDSTTQISRHREPASAFMSDVVAIDATDDCASSHVTRDSVDTAVETMWEARRLREKAEEEADQKLLDAVCKASLAEYKERERVLMLHESESSQRLQHHHTSSEALQQARSEAETRKRAAVQTVIDSKARANQMREKAREASLLYEQKNHERLLKEAELEALKLREVQEAEILAMQKRKEEAARNRAEAEQKAREAREKAEIMRCKAFEAASKVRANSRRQIEIQLTEEEAQRQREMQRKLDEIEKNKELAHQRREAAVKKAEEARRRAEELNLKAQHARAGLKSSVSAAS</sequence>
<name>A0ACC0WBB2_9STRA</name>
<evidence type="ECO:0000313" key="1">
    <source>
        <dbReference type="EMBL" id="KAI9915228.1"/>
    </source>
</evidence>
<protein>
    <submittedName>
        <fullName evidence="1">Uncharacterized protein</fullName>
    </submittedName>
</protein>
<dbReference type="EMBL" id="CM047582">
    <property type="protein sequence ID" value="KAI9915228.1"/>
    <property type="molecule type" value="Genomic_DNA"/>
</dbReference>